<gene>
    <name evidence="2" type="primary">PARPA_06384.1 scaffold 22044</name>
</gene>
<dbReference type="AlphaFoldDB" id="A0A0B7NAL2"/>
<name>A0A0B7NAL2_9FUNG</name>
<sequence length="74" mass="7748">MSVNNNNNNTAMNFISQELRGIRASVDRGNARLEALEASLGLLVPTQANGQQQPNGGVTASSNPTQRGLRLAAA</sequence>
<organism evidence="2 3">
    <name type="scientific">Parasitella parasitica</name>
    <dbReference type="NCBI Taxonomy" id="35722"/>
    <lineage>
        <taxon>Eukaryota</taxon>
        <taxon>Fungi</taxon>
        <taxon>Fungi incertae sedis</taxon>
        <taxon>Mucoromycota</taxon>
        <taxon>Mucoromycotina</taxon>
        <taxon>Mucoromycetes</taxon>
        <taxon>Mucorales</taxon>
        <taxon>Mucorineae</taxon>
        <taxon>Mucoraceae</taxon>
        <taxon>Parasitella</taxon>
    </lineage>
</organism>
<dbReference type="EMBL" id="LN727836">
    <property type="protein sequence ID" value="CEP12428.1"/>
    <property type="molecule type" value="Genomic_DNA"/>
</dbReference>
<feature type="region of interest" description="Disordered" evidence="1">
    <location>
        <begin position="46"/>
        <end position="74"/>
    </location>
</feature>
<reference evidence="2 3" key="1">
    <citation type="submission" date="2014-09" db="EMBL/GenBank/DDBJ databases">
        <authorList>
            <person name="Ellenberger Sabrina"/>
        </authorList>
    </citation>
    <scope>NUCLEOTIDE SEQUENCE [LARGE SCALE GENOMIC DNA]</scope>
    <source>
        <strain evidence="2 3">CBS 412.66</strain>
    </source>
</reference>
<feature type="non-terminal residue" evidence="2">
    <location>
        <position position="74"/>
    </location>
</feature>
<evidence type="ECO:0000256" key="1">
    <source>
        <dbReference type="SAM" id="MobiDB-lite"/>
    </source>
</evidence>
<dbReference type="Proteomes" id="UP000054107">
    <property type="component" value="Unassembled WGS sequence"/>
</dbReference>
<evidence type="ECO:0000313" key="2">
    <source>
        <dbReference type="EMBL" id="CEP12428.1"/>
    </source>
</evidence>
<proteinExistence type="predicted"/>
<accession>A0A0B7NAL2</accession>
<protein>
    <submittedName>
        <fullName evidence="2">Uncharacterized protein</fullName>
    </submittedName>
</protein>
<keyword evidence="3" id="KW-1185">Reference proteome</keyword>
<evidence type="ECO:0000313" key="3">
    <source>
        <dbReference type="Proteomes" id="UP000054107"/>
    </source>
</evidence>
<feature type="compositionally biased region" description="Polar residues" evidence="1">
    <location>
        <begin position="46"/>
        <end position="66"/>
    </location>
</feature>